<evidence type="ECO:0008006" key="4">
    <source>
        <dbReference type="Google" id="ProtNLM"/>
    </source>
</evidence>
<evidence type="ECO:0000256" key="1">
    <source>
        <dbReference type="SAM" id="MobiDB-lite"/>
    </source>
</evidence>
<reference evidence="2" key="2">
    <citation type="submission" date="2020-09" db="EMBL/GenBank/DDBJ databases">
        <authorList>
            <person name="Sun Q."/>
            <person name="Kim S."/>
        </authorList>
    </citation>
    <scope>NUCLEOTIDE SEQUENCE</scope>
    <source>
        <strain evidence="2">KCTC 23714</strain>
    </source>
</reference>
<dbReference type="RefSeq" id="WP_229804018.1">
    <property type="nucleotide sequence ID" value="NZ_BMYQ01000001.1"/>
</dbReference>
<sequence>MAENDRDMSEEYFDHDSWNHSPPKLPKASKIVLPGIFGVLPFDGKRNPGSRSAVSHHVWFTYRTEANQWKLKVGITDSASEFAVGLEGLLDPETYDIRFQPCVVSYYSEEEARNVPYTHDFLITLRNGHRRLVFVRYRASLKKEKAWRHIDQIGAATLQQKIADDMIVVDADTYTRQRRENLFRMWKISEQRDPEADEQVLEAAYRCRTLWFMRDLFPLVSVSQARAFKACYRLIAQKKLQADWDNVIWEHSRVWVA</sequence>
<dbReference type="AlphaFoldDB" id="A0A918INS0"/>
<proteinExistence type="predicted"/>
<name>A0A918INS0_9RHOB</name>
<gene>
    <name evidence="2" type="ORF">GCM10011452_10020</name>
</gene>
<keyword evidence="3" id="KW-1185">Reference proteome</keyword>
<accession>A0A918INS0</accession>
<dbReference type="EMBL" id="BMYQ01000001">
    <property type="protein sequence ID" value="GGW24407.1"/>
    <property type="molecule type" value="Genomic_DNA"/>
</dbReference>
<dbReference type="Proteomes" id="UP000628984">
    <property type="component" value="Unassembled WGS sequence"/>
</dbReference>
<evidence type="ECO:0000313" key="2">
    <source>
        <dbReference type="EMBL" id="GGW24407.1"/>
    </source>
</evidence>
<feature type="compositionally biased region" description="Basic and acidic residues" evidence="1">
    <location>
        <begin position="1"/>
        <end position="18"/>
    </location>
</feature>
<organism evidence="2 3">
    <name type="scientific">Gemmobacter lanyuensis</name>
    <dbReference type="NCBI Taxonomy" id="1054497"/>
    <lineage>
        <taxon>Bacteria</taxon>
        <taxon>Pseudomonadati</taxon>
        <taxon>Pseudomonadota</taxon>
        <taxon>Alphaproteobacteria</taxon>
        <taxon>Rhodobacterales</taxon>
        <taxon>Paracoccaceae</taxon>
        <taxon>Gemmobacter</taxon>
    </lineage>
</organism>
<feature type="region of interest" description="Disordered" evidence="1">
    <location>
        <begin position="1"/>
        <end position="22"/>
    </location>
</feature>
<protein>
    <recommendedName>
        <fullName evidence="4">TnsA endonuclease N-terminal domain-containing protein</fullName>
    </recommendedName>
</protein>
<comment type="caution">
    <text evidence="2">The sequence shown here is derived from an EMBL/GenBank/DDBJ whole genome shotgun (WGS) entry which is preliminary data.</text>
</comment>
<evidence type="ECO:0000313" key="3">
    <source>
        <dbReference type="Proteomes" id="UP000628984"/>
    </source>
</evidence>
<reference evidence="2" key="1">
    <citation type="journal article" date="2014" name="Int. J. Syst. Evol. Microbiol.">
        <title>Complete genome sequence of Corynebacterium casei LMG S-19264T (=DSM 44701T), isolated from a smear-ripened cheese.</title>
        <authorList>
            <consortium name="US DOE Joint Genome Institute (JGI-PGF)"/>
            <person name="Walter F."/>
            <person name="Albersmeier A."/>
            <person name="Kalinowski J."/>
            <person name="Ruckert C."/>
        </authorList>
    </citation>
    <scope>NUCLEOTIDE SEQUENCE</scope>
    <source>
        <strain evidence="2">KCTC 23714</strain>
    </source>
</reference>